<comment type="caution">
    <text evidence="2">The sequence shown here is derived from an EMBL/GenBank/DDBJ whole genome shotgun (WGS) entry which is preliminary data.</text>
</comment>
<accession>A0A327Z9T9</accession>
<proteinExistence type="predicted"/>
<evidence type="ECO:0000256" key="1">
    <source>
        <dbReference type="SAM" id="MobiDB-lite"/>
    </source>
</evidence>
<organism evidence="2 3">
    <name type="scientific">Actinoplanes lutulentus</name>
    <dbReference type="NCBI Taxonomy" id="1287878"/>
    <lineage>
        <taxon>Bacteria</taxon>
        <taxon>Bacillati</taxon>
        <taxon>Actinomycetota</taxon>
        <taxon>Actinomycetes</taxon>
        <taxon>Micromonosporales</taxon>
        <taxon>Micromonosporaceae</taxon>
        <taxon>Actinoplanes</taxon>
    </lineage>
</organism>
<name>A0A327Z9T9_9ACTN</name>
<keyword evidence="3" id="KW-1185">Reference proteome</keyword>
<feature type="region of interest" description="Disordered" evidence="1">
    <location>
        <begin position="80"/>
        <end position="108"/>
    </location>
</feature>
<dbReference type="EMBL" id="QLMJ01000020">
    <property type="protein sequence ID" value="RAK28281.1"/>
    <property type="molecule type" value="Genomic_DNA"/>
</dbReference>
<dbReference type="AlphaFoldDB" id="A0A327Z9T9"/>
<dbReference type="Proteomes" id="UP000249341">
    <property type="component" value="Unassembled WGS sequence"/>
</dbReference>
<sequence>MPMPQTHPTDDRPPRAPVGLFLVPPHAHRPRQQSGASLPDWYGIHPQHVAHLIARYTRDGDAVLDLDAHPTIAAAARHLHRHPSGGIAQREVSPEESDGSTAQPTAPPAGLIVVTLPRLDVDSRDVSSLSRAIDAWQAELRPGGFLLTLLTAGPGTEAIGHRSSVIAAARTAGLIYHQHIPAVLVPLPPTEPRAELSPACRPPLLDGRHVRAHHDLLAFASTIPEAADA</sequence>
<protein>
    <recommendedName>
        <fullName evidence="4">S-adenosyl methyltransferase</fullName>
    </recommendedName>
</protein>
<evidence type="ECO:0000313" key="2">
    <source>
        <dbReference type="EMBL" id="RAK28281.1"/>
    </source>
</evidence>
<evidence type="ECO:0008006" key="4">
    <source>
        <dbReference type="Google" id="ProtNLM"/>
    </source>
</evidence>
<evidence type="ECO:0000313" key="3">
    <source>
        <dbReference type="Proteomes" id="UP000249341"/>
    </source>
</evidence>
<gene>
    <name evidence="2" type="ORF">B0I29_12049</name>
</gene>
<reference evidence="2 3" key="1">
    <citation type="submission" date="2018-06" db="EMBL/GenBank/DDBJ databases">
        <title>Genomic Encyclopedia of Type Strains, Phase III (KMG-III): the genomes of soil and plant-associated and newly described type strains.</title>
        <authorList>
            <person name="Whitman W."/>
        </authorList>
    </citation>
    <scope>NUCLEOTIDE SEQUENCE [LARGE SCALE GENOMIC DNA]</scope>
    <source>
        <strain evidence="2 3">CGMCC 4.7090</strain>
    </source>
</reference>